<sequence length="189" mass="21220">MPRHLLQTSSSRGHSWRAQTKKSFRILRRKDMLLIPAFATSKWGESAAIVCPSKTRMPFPNHLQLYGSAVSRTNVLRFASPVFCPERPARRVQKFTERIANVGGTNVDITNEENPTAPLRKLSQELVRVGFNLGTIGDTLKDSDISDCEDEKADRKVWNEMTEDCPNRAATLQTSYDASRPLGRKAKGC</sequence>
<organism evidence="1 2">
    <name type="scientific">Phyllosticta citricarpa</name>
    <dbReference type="NCBI Taxonomy" id="55181"/>
    <lineage>
        <taxon>Eukaryota</taxon>
        <taxon>Fungi</taxon>
        <taxon>Dikarya</taxon>
        <taxon>Ascomycota</taxon>
        <taxon>Pezizomycotina</taxon>
        <taxon>Dothideomycetes</taxon>
        <taxon>Dothideomycetes incertae sedis</taxon>
        <taxon>Botryosphaeriales</taxon>
        <taxon>Phyllostictaceae</taxon>
        <taxon>Phyllosticta</taxon>
    </lineage>
</organism>
<keyword evidence="2" id="KW-1185">Reference proteome</keyword>
<name>A0ABR1L4Y5_9PEZI</name>
<dbReference type="Proteomes" id="UP001365128">
    <property type="component" value="Unassembled WGS sequence"/>
</dbReference>
<comment type="caution">
    <text evidence="1">The sequence shown here is derived from an EMBL/GenBank/DDBJ whole genome shotgun (WGS) entry which is preliminary data.</text>
</comment>
<dbReference type="EMBL" id="JBBPDW010000070">
    <property type="protein sequence ID" value="KAK7529683.1"/>
    <property type="molecule type" value="Genomic_DNA"/>
</dbReference>
<accession>A0ABR1L4Y5</accession>
<reference evidence="1 2" key="1">
    <citation type="submission" date="2024-04" db="EMBL/GenBank/DDBJ databases">
        <title>Phyllosticta paracitricarpa is synonymous to the EU quarantine fungus P. citricarpa based on phylogenomic analyses.</title>
        <authorList>
            <consortium name="Lawrence Berkeley National Laboratory"/>
            <person name="Van Ingen-Buijs V.A."/>
            <person name="Van Westerhoven A.C."/>
            <person name="Haridas S."/>
            <person name="Skiadas P."/>
            <person name="Martin F."/>
            <person name="Groenewald J.Z."/>
            <person name="Crous P.W."/>
            <person name="Seidl M.F."/>
        </authorList>
    </citation>
    <scope>NUCLEOTIDE SEQUENCE [LARGE SCALE GENOMIC DNA]</scope>
    <source>
        <strain evidence="1 2">CBS 122670</strain>
    </source>
</reference>
<protein>
    <submittedName>
        <fullName evidence="1">Uncharacterized protein</fullName>
    </submittedName>
</protein>
<proteinExistence type="predicted"/>
<evidence type="ECO:0000313" key="2">
    <source>
        <dbReference type="Proteomes" id="UP001365128"/>
    </source>
</evidence>
<gene>
    <name evidence="1" type="ORF">IWX46DRAFT_672946</name>
</gene>
<evidence type="ECO:0000313" key="1">
    <source>
        <dbReference type="EMBL" id="KAK7529683.1"/>
    </source>
</evidence>